<dbReference type="SUPFAM" id="SSF103473">
    <property type="entry name" value="MFS general substrate transporter"/>
    <property type="match status" value="1"/>
</dbReference>
<dbReference type="InterPro" id="IPR050382">
    <property type="entry name" value="MFS_Na/Anion_cotransporter"/>
</dbReference>
<feature type="transmembrane region" description="Helical" evidence="5">
    <location>
        <begin position="55"/>
        <end position="74"/>
    </location>
</feature>
<evidence type="ECO:0000256" key="5">
    <source>
        <dbReference type="SAM" id="Phobius"/>
    </source>
</evidence>
<dbReference type="InterPro" id="IPR020846">
    <property type="entry name" value="MFS_dom"/>
</dbReference>
<keyword evidence="2 5" id="KW-0812">Transmembrane</keyword>
<sequence length="424" mass="46605">MIKTPTSGIGMYRWKICAMLFLATTINFVDRQVLGILAPQLQKEFSWTDSQYGFIVSSFQAAYAIGFLFMGHLLDKIGTRLGSMIAIGFWSTATMMHALVSSLFGFAGVRFLLGLGEAGNFPSALKAVSEWFPRKERALATGIFVSGASIGAIIAPLTVPFIAIHYGWQMTFIITGAIGFIWILFWMRIYKSPKDHPGLSKEELEYITSDPVEPEIKIPWLQLLRYRQTWAFAFGAFMTHPIFSFFLFFLPKFFYTNYDIGIDKIGPVLMVIYLMSDLGSILGGWASSALIKHGWSINKSRKTTMLVSALCVVPVYFAAEATEIWVSVGLIGLALAAHSAWSANLFTLTTDMFPRQVVGSVVGIGSMLGAVGGMFAATIGGFLLQTTGSYVSLFLFAGCAYLIAFTGIQILSPKLKSITLEKII</sequence>
<feature type="transmembrane region" description="Helical" evidence="5">
    <location>
        <begin position="168"/>
        <end position="187"/>
    </location>
</feature>
<dbReference type="PROSITE" id="PS50850">
    <property type="entry name" value="MFS"/>
    <property type="match status" value="1"/>
</dbReference>
<evidence type="ECO:0000256" key="3">
    <source>
        <dbReference type="ARBA" id="ARBA00022989"/>
    </source>
</evidence>
<evidence type="ECO:0000256" key="4">
    <source>
        <dbReference type="ARBA" id="ARBA00023136"/>
    </source>
</evidence>
<keyword evidence="8" id="KW-1185">Reference proteome</keyword>
<feature type="domain" description="Major facilitator superfamily (MFS) profile" evidence="6">
    <location>
        <begin position="16"/>
        <end position="416"/>
    </location>
</feature>
<dbReference type="GO" id="GO:0015134">
    <property type="term" value="F:hexuronate transmembrane transporter activity"/>
    <property type="evidence" value="ECO:0007669"/>
    <property type="project" value="TreeGrafter"/>
</dbReference>
<evidence type="ECO:0000313" key="8">
    <source>
        <dbReference type="Proteomes" id="UP000199226"/>
    </source>
</evidence>
<dbReference type="AlphaFoldDB" id="A0A1G9V6H3"/>
<evidence type="ECO:0000259" key="6">
    <source>
        <dbReference type="PROSITE" id="PS50850"/>
    </source>
</evidence>
<dbReference type="OrthoDB" id="9781156at2"/>
<feature type="transmembrane region" description="Helical" evidence="5">
    <location>
        <begin position="137"/>
        <end position="162"/>
    </location>
</feature>
<keyword evidence="4 5" id="KW-0472">Membrane</keyword>
<name>A0A1G9V6H3_9SPHI</name>
<dbReference type="PANTHER" id="PTHR11662">
    <property type="entry name" value="SOLUTE CARRIER FAMILY 17"/>
    <property type="match status" value="1"/>
</dbReference>
<dbReference type="InterPro" id="IPR036259">
    <property type="entry name" value="MFS_trans_sf"/>
</dbReference>
<dbReference type="GO" id="GO:0016020">
    <property type="term" value="C:membrane"/>
    <property type="evidence" value="ECO:0007669"/>
    <property type="project" value="UniProtKB-SubCell"/>
</dbReference>
<feature type="transmembrane region" description="Helical" evidence="5">
    <location>
        <begin position="325"/>
        <end position="346"/>
    </location>
</feature>
<dbReference type="RefSeq" id="WP_090705495.1">
    <property type="nucleotide sequence ID" value="NZ_FNHH01000019.1"/>
</dbReference>
<dbReference type="PANTHER" id="PTHR11662:SF285">
    <property type="entry name" value="HEXURONATE TRANSPORTER"/>
    <property type="match status" value="1"/>
</dbReference>
<feature type="transmembrane region" description="Helical" evidence="5">
    <location>
        <begin position="270"/>
        <end position="291"/>
    </location>
</feature>
<feature type="transmembrane region" description="Helical" evidence="5">
    <location>
        <begin position="390"/>
        <end position="412"/>
    </location>
</feature>
<accession>A0A1G9V6H3</accession>
<feature type="transmembrane region" description="Helical" evidence="5">
    <location>
        <begin position="358"/>
        <end position="384"/>
    </location>
</feature>
<feature type="transmembrane region" description="Helical" evidence="5">
    <location>
        <begin position="303"/>
        <end position="319"/>
    </location>
</feature>
<keyword evidence="3 5" id="KW-1133">Transmembrane helix</keyword>
<dbReference type="Proteomes" id="UP000199226">
    <property type="component" value="Unassembled WGS sequence"/>
</dbReference>
<dbReference type="InterPro" id="IPR011701">
    <property type="entry name" value="MFS"/>
</dbReference>
<comment type="subcellular location">
    <subcellularLocation>
        <location evidence="1">Membrane</location>
        <topology evidence="1">Multi-pass membrane protein</topology>
    </subcellularLocation>
</comment>
<evidence type="ECO:0000256" key="2">
    <source>
        <dbReference type="ARBA" id="ARBA00022692"/>
    </source>
</evidence>
<evidence type="ECO:0000256" key="1">
    <source>
        <dbReference type="ARBA" id="ARBA00004141"/>
    </source>
</evidence>
<gene>
    <name evidence="7" type="ORF">SAMN05421813_11944</name>
</gene>
<dbReference type="STRING" id="990371.SAMN05421813_11944"/>
<reference evidence="8" key="1">
    <citation type="submission" date="2016-10" db="EMBL/GenBank/DDBJ databases">
        <authorList>
            <person name="Varghese N."/>
            <person name="Submissions S."/>
        </authorList>
    </citation>
    <scope>NUCLEOTIDE SEQUENCE [LARGE SCALE GENOMIC DNA]</scope>
    <source>
        <strain evidence="8">DSM 24536</strain>
    </source>
</reference>
<protein>
    <submittedName>
        <fullName evidence="7">MFS transporter, ACS family, hexuronate transporter</fullName>
    </submittedName>
</protein>
<dbReference type="EMBL" id="FNHH01000019">
    <property type="protein sequence ID" value="SDM67666.1"/>
    <property type="molecule type" value="Genomic_DNA"/>
</dbReference>
<evidence type="ECO:0000313" key="7">
    <source>
        <dbReference type="EMBL" id="SDM67666.1"/>
    </source>
</evidence>
<proteinExistence type="predicted"/>
<feature type="transmembrane region" description="Helical" evidence="5">
    <location>
        <begin position="230"/>
        <end position="250"/>
    </location>
</feature>
<feature type="transmembrane region" description="Helical" evidence="5">
    <location>
        <begin position="81"/>
        <end position="100"/>
    </location>
</feature>
<organism evidence="7 8">
    <name type="scientific">Daejeonella rubra</name>
    <dbReference type="NCBI Taxonomy" id="990371"/>
    <lineage>
        <taxon>Bacteria</taxon>
        <taxon>Pseudomonadati</taxon>
        <taxon>Bacteroidota</taxon>
        <taxon>Sphingobacteriia</taxon>
        <taxon>Sphingobacteriales</taxon>
        <taxon>Sphingobacteriaceae</taxon>
        <taxon>Daejeonella</taxon>
    </lineage>
</organism>
<dbReference type="Gene3D" id="1.20.1250.20">
    <property type="entry name" value="MFS general substrate transporter like domains"/>
    <property type="match status" value="2"/>
</dbReference>
<dbReference type="CDD" id="cd17319">
    <property type="entry name" value="MFS_ExuT_GudP_like"/>
    <property type="match status" value="1"/>
</dbReference>
<dbReference type="Pfam" id="PF07690">
    <property type="entry name" value="MFS_1"/>
    <property type="match status" value="1"/>
</dbReference>